<keyword evidence="1" id="KW-0175">Coiled coil</keyword>
<protein>
    <submittedName>
        <fullName evidence="3">Uncharacterized protein</fullName>
    </submittedName>
</protein>
<organism evidence="3 4">
    <name type="scientific">Coleophoma crateriformis</name>
    <dbReference type="NCBI Taxonomy" id="565419"/>
    <lineage>
        <taxon>Eukaryota</taxon>
        <taxon>Fungi</taxon>
        <taxon>Dikarya</taxon>
        <taxon>Ascomycota</taxon>
        <taxon>Pezizomycotina</taxon>
        <taxon>Leotiomycetes</taxon>
        <taxon>Helotiales</taxon>
        <taxon>Dermateaceae</taxon>
        <taxon>Coleophoma</taxon>
    </lineage>
</organism>
<proteinExistence type="predicted"/>
<dbReference type="AlphaFoldDB" id="A0A3D8T7R3"/>
<evidence type="ECO:0000313" key="3">
    <source>
        <dbReference type="EMBL" id="RDW94632.1"/>
    </source>
</evidence>
<evidence type="ECO:0000256" key="1">
    <source>
        <dbReference type="SAM" id="Coils"/>
    </source>
</evidence>
<gene>
    <name evidence="3" type="ORF">BP5796_00395</name>
</gene>
<feature type="region of interest" description="Disordered" evidence="2">
    <location>
        <begin position="631"/>
        <end position="712"/>
    </location>
</feature>
<dbReference type="Proteomes" id="UP000256328">
    <property type="component" value="Unassembled WGS sequence"/>
</dbReference>
<keyword evidence="4" id="KW-1185">Reference proteome</keyword>
<dbReference type="OrthoDB" id="3439522at2759"/>
<feature type="coiled-coil region" evidence="1">
    <location>
        <begin position="712"/>
        <end position="754"/>
    </location>
</feature>
<reference evidence="3 4" key="1">
    <citation type="journal article" date="2018" name="IMA Fungus">
        <title>IMA Genome-F 9: Draft genome sequence of Annulohypoxylon stygium, Aspergillus mulundensis, Berkeleyomyces basicola (syn. Thielaviopsis basicola), Ceratocystis smalleyi, two Cercospora beticola strains, Coleophoma cylindrospora, Fusarium fracticaudum, Phialophora cf. hyalina, and Morchella septimelata.</title>
        <authorList>
            <person name="Wingfield B.D."/>
            <person name="Bills G.F."/>
            <person name="Dong Y."/>
            <person name="Huang W."/>
            <person name="Nel W.J."/>
            <person name="Swalarsk-Parry B.S."/>
            <person name="Vaghefi N."/>
            <person name="Wilken P.M."/>
            <person name="An Z."/>
            <person name="de Beer Z.W."/>
            <person name="De Vos L."/>
            <person name="Chen L."/>
            <person name="Duong T.A."/>
            <person name="Gao Y."/>
            <person name="Hammerbacher A."/>
            <person name="Kikkert J.R."/>
            <person name="Li Y."/>
            <person name="Li H."/>
            <person name="Li K."/>
            <person name="Li Q."/>
            <person name="Liu X."/>
            <person name="Ma X."/>
            <person name="Naidoo K."/>
            <person name="Pethybridge S.J."/>
            <person name="Sun J."/>
            <person name="Steenkamp E.T."/>
            <person name="van der Nest M.A."/>
            <person name="van Wyk S."/>
            <person name="Wingfield M.J."/>
            <person name="Xiong C."/>
            <person name="Yue Q."/>
            <person name="Zhang X."/>
        </authorList>
    </citation>
    <scope>NUCLEOTIDE SEQUENCE [LARGE SCALE GENOMIC DNA]</scope>
    <source>
        <strain evidence="3 4">BP5796</strain>
    </source>
</reference>
<accession>A0A3D8T7R3</accession>
<sequence>MDMSFEVIPSQPWVGNIEESEYLQFENRRVYDEREVIEEEEKEELNYTVISSPSAINATRVTKVLYVEDLPEYPETSETGVAYVINVSHMSEEKVNMMCDNVQYCYKRAHPDKKCHSSILNNAHCQRSTFICTGVTCCEYLDPTIASMQHSKLEDSDWQLLIDKRNTLGRTSENRDANSFFLSIKHLFQAKKACKDQDDSCTYRLSTSPVPSISGEFTTYFQCINSLPSNKHFFRAIPGHFQSQVSFLEERVLSTYEIQQESCVIIEQNSTRRPHCGIDHEQGRGSLIRHSSSLLKNPQVALFCQQFQRKTLSEIHSSLVNSDKLSLILRKKQMHFYPEAQQIAGLQYEYRMKHKDQEDSYIQYIYSDSNNFMAICCLKEAIKVLVQLESFEVDMSFKRVQDSEINEVVFAANLPQLNKVMTFVRVYVNQQSTQMYTTLFREVFRIISQQTGYKIQWQHLHGSGFGCIVMDMDSAQMSALEDTSQKSIRHIIHGSGMLNDSELQKRMEQLLYVKSREDYNELCDSLINSEFSSPQVVNWTKHKQHLCIAPGINPYCSQIAPDLFERTRKHTDAVEQTYFKSTSLGKRLSLVKAVQYGEILDRRDMDQYNSKVLHGINHTWRSNSMAARFAMSESREKRKRSRAEMELGGSNDELEILTQETSSDYSRDSSRSRSRSSPPGRRKGTSSRSQTPISQTPIRQVLSQSASSIPSLQSEEREMLQLQKERALLQRLLLRNRVKELEIEEMELELLERRQRLRNQGEA</sequence>
<dbReference type="EMBL" id="PDLN01000001">
    <property type="protein sequence ID" value="RDW94632.1"/>
    <property type="molecule type" value="Genomic_DNA"/>
</dbReference>
<name>A0A3D8T7R3_9HELO</name>
<feature type="compositionally biased region" description="Low complexity" evidence="2">
    <location>
        <begin position="702"/>
        <end position="712"/>
    </location>
</feature>
<evidence type="ECO:0000313" key="4">
    <source>
        <dbReference type="Proteomes" id="UP000256328"/>
    </source>
</evidence>
<evidence type="ECO:0000256" key="2">
    <source>
        <dbReference type="SAM" id="MobiDB-lite"/>
    </source>
</evidence>
<comment type="caution">
    <text evidence="3">The sequence shown here is derived from an EMBL/GenBank/DDBJ whole genome shotgun (WGS) entry which is preliminary data.</text>
</comment>